<dbReference type="Gene3D" id="3.40.50.1000">
    <property type="entry name" value="HAD superfamily/HAD-like"/>
    <property type="match status" value="1"/>
</dbReference>
<dbReference type="PANTHER" id="PTHR43434:SF1">
    <property type="entry name" value="PHOSPHOGLYCOLATE PHOSPHATASE"/>
    <property type="match status" value="1"/>
</dbReference>
<organism evidence="5 6">
    <name type="scientific">Thalassospira lohafexi</name>
    <dbReference type="NCBI Taxonomy" id="744227"/>
    <lineage>
        <taxon>Bacteria</taxon>
        <taxon>Pseudomonadati</taxon>
        <taxon>Pseudomonadota</taxon>
        <taxon>Alphaproteobacteria</taxon>
        <taxon>Rhodospirillales</taxon>
        <taxon>Thalassospiraceae</taxon>
        <taxon>Thalassospira</taxon>
    </lineage>
</organism>
<keyword evidence="6" id="KW-1185">Reference proteome</keyword>
<dbReference type="Gene3D" id="1.10.150.730">
    <property type="match status" value="1"/>
</dbReference>
<dbReference type="SFLD" id="SFLDS00003">
    <property type="entry name" value="Haloacid_Dehalogenase"/>
    <property type="match status" value="1"/>
</dbReference>
<dbReference type="GO" id="GO:0008967">
    <property type="term" value="F:phosphoglycolate phosphatase activity"/>
    <property type="evidence" value="ECO:0007669"/>
    <property type="project" value="UniProtKB-EC"/>
</dbReference>
<dbReference type="GO" id="GO:0005829">
    <property type="term" value="C:cytosol"/>
    <property type="evidence" value="ECO:0007669"/>
    <property type="project" value="TreeGrafter"/>
</dbReference>
<dbReference type="InterPro" id="IPR041492">
    <property type="entry name" value="HAD_2"/>
</dbReference>
<dbReference type="Pfam" id="PF13419">
    <property type="entry name" value="HAD_2"/>
    <property type="match status" value="1"/>
</dbReference>
<protein>
    <recommendedName>
        <fullName evidence="4">phosphoglycolate phosphatase</fullName>
        <ecNumber evidence="4">3.1.3.18</ecNumber>
    </recommendedName>
</protein>
<evidence type="ECO:0000256" key="1">
    <source>
        <dbReference type="ARBA" id="ARBA00000830"/>
    </source>
</evidence>
<dbReference type="EMBL" id="NXGX01000002">
    <property type="protein sequence ID" value="PKR59471.1"/>
    <property type="molecule type" value="Genomic_DNA"/>
</dbReference>
<dbReference type="PANTHER" id="PTHR43434">
    <property type="entry name" value="PHOSPHOGLYCOLATE PHOSPHATASE"/>
    <property type="match status" value="1"/>
</dbReference>
<dbReference type="AlphaFoldDB" id="A0A2N3L9F6"/>
<dbReference type="SUPFAM" id="SSF56784">
    <property type="entry name" value="HAD-like"/>
    <property type="match status" value="1"/>
</dbReference>
<name>A0A2N3L9F6_9PROT</name>
<comment type="similarity">
    <text evidence="3">Belongs to the HAD-like hydrolase superfamily. CbbY/CbbZ/Gph/YieH family.</text>
</comment>
<accession>A0A2N3L9F6</accession>
<evidence type="ECO:0000313" key="5">
    <source>
        <dbReference type="EMBL" id="PKR59471.1"/>
    </source>
</evidence>
<evidence type="ECO:0000256" key="2">
    <source>
        <dbReference type="ARBA" id="ARBA00004818"/>
    </source>
</evidence>
<comment type="caution">
    <text evidence="5">The sequence shown here is derived from an EMBL/GenBank/DDBJ whole genome shotgun (WGS) entry which is preliminary data.</text>
</comment>
<sequence length="228" mass="25442">MSDQLPHRPNAVLFDWDNTLVDSWGTIQAALNMTFEEFDKPKWSLDETKQRVARSLRDSFPVLFGEDRWEAAKDSFYAHFRSIHLETLTPLTGAYDLLCALRENGTYIGVVSNKNGDFLRKEAEHLGWTTFFSQIVGATDAANDKPAADPVHMAMGDSSAPQYENLWFVGDSVVDIQCARNVGATAILIGDEITGHSDAQNSANLDPDWHFADCEALVRVVKTFTKVL</sequence>
<dbReference type="GO" id="GO:0006281">
    <property type="term" value="P:DNA repair"/>
    <property type="evidence" value="ECO:0007669"/>
    <property type="project" value="TreeGrafter"/>
</dbReference>
<dbReference type="SFLD" id="SFLDG01129">
    <property type="entry name" value="C1.5:_HAD__Beta-PGM__Phosphata"/>
    <property type="match status" value="1"/>
</dbReference>
<gene>
    <name evidence="5" type="ORF">COO92_05405</name>
</gene>
<reference evidence="5 6" key="1">
    <citation type="submission" date="2017-09" db="EMBL/GenBank/DDBJ databases">
        <title>Biodiversity and function of Thalassospira species in the particle-attached aromatic-hydrocarbon-degrading consortia from the surface seawater of the China South Sea.</title>
        <authorList>
            <person name="Dong C."/>
            <person name="Lai Q."/>
            <person name="Shao Z."/>
        </authorList>
    </citation>
    <scope>NUCLEOTIDE SEQUENCE [LARGE SCALE GENOMIC DNA]</scope>
    <source>
        <strain evidence="5 6">139Z-12</strain>
    </source>
</reference>
<dbReference type="EC" id="3.1.3.18" evidence="4"/>
<comment type="catalytic activity">
    <reaction evidence="1">
        <text>2-phosphoglycolate + H2O = glycolate + phosphate</text>
        <dbReference type="Rhea" id="RHEA:14369"/>
        <dbReference type="ChEBI" id="CHEBI:15377"/>
        <dbReference type="ChEBI" id="CHEBI:29805"/>
        <dbReference type="ChEBI" id="CHEBI:43474"/>
        <dbReference type="ChEBI" id="CHEBI:58033"/>
        <dbReference type="EC" id="3.1.3.18"/>
    </reaction>
</comment>
<dbReference type="RefSeq" id="WP_101300507.1">
    <property type="nucleotide sequence ID" value="NZ_NXGX01000002.1"/>
</dbReference>
<evidence type="ECO:0000313" key="6">
    <source>
        <dbReference type="Proteomes" id="UP000233332"/>
    </source>
</evidence>
<comment type="pathway">
    <text evidence="2">Organic acid metabolism; glycolate biosynthesis; glycolate from 2-phosphoglycolate: step 1/1.</text>
</comment>
<evidence type="ECO:0000256" key="4">
    <source>
        <dbReference type="ARBA" id="ARBA00013078"/>
    </source>
</evidence>
<dbReference type="InterPro" id="IPR023214">
    <property type="entry name" value="HAD_sf"/>
</dbReference>
<dbReference type="Proteomes" id="UP000233332">
    <property type="component" value="Unassembled WGS sequence"/>
</dbReference>
<proteinExistence type="inferred from homology"/>
<dbReference type="InterPro" id="IPR036412">
    <property type="entry name" value="HAD-like_sf"/>
</dbReference>
<dbReference type="InterPro" id="IPR050155">
    <property type="entry name" value="HAD-like_hydrolase_sf"/>
</dbReference>
<keyword evidence="5" id="KW-0378">Hydrolase</keyword>
<evidence type="ECO:0000256" key="3">
    <source>
        <dbReference type="ARBA" id="ARBA00006171"/>
    </source>
</evidence>